<dbReference type="EMBL" id="CAADRP010002296">
    <property type="protein sequence ID" value="VFU65614.1"/>
    <property type="molecule type" value="Genomic_DNA"/>
</dbReference>
<organism evidence="2">
    <name type="scientific">Salix viminalis</name>
    <name type="common">Common osier</name>
    <name type="synonym">Basket willow</name>
    <dbReference type="NCBI Taxonomy" id="40686"/>
    <lineage>
        <taxon>Eukaryota</taxon>
        <taxon>Viridiplantae</taxon>
        <taxon>Streptophyta</taxon>
        <taxon>Embryophyta</taxon>
        <taxon>Tracheophyta</taxon>
        <taxon>Spermatophyta</taxon>
        <taxon>Magnoliopsida</taxon>
        <taxon>eudicotyledons</taxon>
        <taxon>Gunneridae</taxon>
        <taxon>Pentapetalae</taxon>
        <taxon>rosids</taxon>
        <taxon>fabids</taxon>
        <taxon>Malpighiales</taxon>
        <taxon>Salicaceae</taxon>
        <taxon>Saliceae</taxon>
        <taxon>Salix</taxon>
    </lineage>
</organism>
<evidence type="ECO:0000259" key="1">
    <source>
        <dbReference type="Pfam" id="PF12627"/>
    </source>
</evidence>
<reference evidence="2" key="1">
    <citation type="submission" date="2019-03" db="EMBL/GenBank/DDBJ databases">
        <authorList>
            <person name="Mank J."/>
            <person name="Almeida P."/>
        </authorList>
    </citation>
    <scope>NUCLEOTIDE SEQUENCE</scope>
    <source>
        <strain evidence="2">78183</strain>
    </source>
</reference>
<feature type="domain" description="tRNA nucleotidyltransferase/poly(A) polymerase RNA and SrmB- binding" evidence="1">
    <location>
        <begin position="29"/>
        <end position="89"/>
    </location>
</feature>
<proteinExistence type="predicted"/>
<dbReference type="AlphaFoldDB" id="A0A6N2NJW4"/>
<dbReference type="InterPro" id="IPR052191">
    <property type="entry name" value="tRNA_ntf/polyA_polymerase_I"/>
</dbReference>
<dbReference type="Gene3D" id="1.10.3090.10">
    <property type="entry name" value="cca-adding enzyme, domain 2"/>
    <property type="match status" value="1"/>
</dbReference>
<sequence>MYSVLTSASVDIGADSRILRAVRIAARLGFRFTRETAHFIKNLSRSLLRLDNQRIMMEMNYMLAYGSAEASLRILWKFGLLELLLPFQHTLFVMDLRDATRDLTCFCVCFLTWTNILHLIGHATAAYGLES</sequence>
<dbReference type="PANTHER" id="PTHR43051:SF2">
    <property type="entry name" value="POLYNUCLEOTIDE ADENYLYLTRANSFERASE FAMILY PROTEIN-RELATED"/>
    <property type="match status" value="1"/>
</dbReference>
<gene>
    <name evidence="2" type="ORF">SVIM_LOCUS503838</name>
</gene>
<name>A0A6N2NJW4_SALVM</name>
<accession>A0A6N2NJW4</accession>
<dbReference type="SUPFAM" id="SSF81891">
    <property type="entry name" value="Poly A polymerase C-terminal region-like"/>
    <property type="match status" value="1"/>
</dbReference>
<dbReference type="InterPro" id="IPR032828">
    <property type="entry name" value="PolyA_RNA-bd"/>
</dbReference>
<protein>
    <recommendedName>
        <fullName evidence="1">tRNA nucleotidyltransferase/poly(A) polymerase RNA and SrmB- binding domain-containing protein</fullName>
    </recommendedName>
</protein>
<evidence type="ECO:0000313" key="2">
    <source>
        <dbReference type="EMBL" id="VFU65614.1"/>
    </source>
</evidence>
<dbReference type="PANTHER" id="PTHR43051">
    <property type="entry name" value="POLYNUCLEOTIDE ADENYLYLTRANSFERASE FAMILY PROTEIN"/>
    <property type="match status" value="1"/>
</dbReference>
<dbReference type="Pfam" id="PF12627">
    <property type="entry name" value="PolyA_pol_RNAbd"/>
    <property type="match status" value="1"/>
</dbReference>